<dbReference type="Pfam" id="PF01713">
    <property type="entry name" value="Smr"/>
    <property type="match status" value="1"/>
</dbReference>
<proteinExistence type="predicted"/>
<dbReference type="OMA" id="HERNMER"/>
<evidence type="ECO:0000313" key="4">
    <source>
        <dbReference type="Proteomes" id="UP000000314"/>
    </source>
</evidence>
<evidence type="ECO:0000259" key="2">
    <source>
        <dbReference type="PROSITE" id="PS50828"/>
    </source>
</evidence>
<dbReference type="eggNOG" id="KOG2401">
    <property type="taxonomic scope" value="Eukaryota"/>
</dbReference>
<sequence>MWDDKLGCFFKLNARSSAPSADGQVDYNHSSDKEYVRLRGLADQAHKRRTELSKQSQEAYQSGDGERAHQLSVKAKEYLAQADQYNRQAAEYVFVENNADSEDHEIDLHGLYVREAEYIVKQRISAAVQRGEKRLSIIVGKGNHSTDGVAKLKPAVEKLCEEAGLHHEVSKKNAGVIEVDLSEPSRIPASWGQQSSEPQYAQSHAIPTGVYNQQQQQSAPQQQSASSGSSIDWKLVVRVVKSIIRCFK</sequence>
<dbReference type="HOGENOM" id="CLU_069447_0_0_1"/>
<dbReference type="InterPro" id="IPR036063">
    <property type="entry name" value="Smr_dom_sf"/>
</dbReference>
<gene>
    <name evidence="3" type="ordered locus">PAS_chr2-1_0021</name>
</gene>
<dbReference type="PANTHER" id="PTHR47417">
    <property type="entry name" value="SMR DOMAIN-CONTAINING PROTEIN YPL199C"/>
    <property type="match status" value="1"/>
</dbReference>
<organism evidence="3 4">
    <name type="scientific">Komagataella phaffii (strain GS115 / ATCC 20864)</name>
    <name type="common">Yeast</name>
    <name type="synonym">Pichia pastoris</name>
    <dbReference type="NCBI Taxonomy" id="644223"/>
    <lineage>
        <taxon>Eukaryota</taxon>
        <taxon>Fungi</taxon>
        <taxon>Dikarya</taxon>
        <taxon>Ascomycota</taxon>
        <taxon>Saccharomycotina</taxon>
        <taxon>Pichiomycetes</taxon>
        <taxon>Pichiales</taxon>
        <taxon>Pichiaceae</taxon>
        <taxon>Komagataella</taxon>
    </lineage>
</organism>
<dbReference type="InterPro" id="IPR053020">
    <property type="entry name" value="Smr_domain_protein"/>
</dbReference>
<dbReference type="InterPro" id="IPR002625">
    <property type="entry name" value="Smr_dom"/>
</dbReference>
<reference evidence="3 4" key="1">
    <citation type="journal article" date="2009" name="Nat. Biotechnol.">
        <title>Genome sequence of the recombinant protein production host Pichia pastoris.</title>
        <authorList>
            <person name="De Schutter K."/>
            <person name="Lin Y.C."/>
            <person name="Tiels P."/>
            <person name="Van Hecke A."/>
            <person name="Glinka S."/>
            <person name="Weber-Lehmann J."/>
            <person name="Rouze P."/>
            <person name="Van de Peer Y."/>
            <person name="Callewaert N."/>
        </authorList>
    </citation>
    <scope>NUCLEOTIDE SEQUENCE [LARGE SCALE GENOMIC DNA]</scope>
    <source>
        <strain evidence="4">GS115 / ATCC 20864</strain>
    </source>
</reference>
<dbReference type="SMR" id="C4QZE6"/>
<dbReference type="InterPro" id="IPR013899">
    <property type="entry name" value="DUF1771"/>
</dbReference>
<name>C4QZE6_KOMPG</name>
<dbReference type="SUPFAM" id="SSF160443">
    <property type="entry name" value="SMR domain-like"/>
    <property type="match status" value="1"/>
</dbReference>
<accession>C4QZE6</accession>
<dbReference type="EMBL" id="FN392320">
    <property type="protein sequence ID" value="CAY68620.1"/>
    <property type="molecule type" value="Genomic_DNA"/>
</dbReference>
<dbReference type="Proteomes" id="UP000000314">
    <property type="component" value="Chromosome 2"/>
</dbReference>
<dbReference type="InParanoid" id="C4QZE6"/>
<dbReference type="SMART" id="SM00463">
    <property type="entry name" value="SMR"/>
    <property type="match status" value="1"/>
</dbReference>
<dbReference type="RefSeq" id="XP_002490900.1">
    <property type="nucleotide sequence ID" value="XM_002490855.1"/>
</dbReference>
<dbReference type="KEGG" id="ppa:PAS_chr2-1_0021"/>
<dbReference type="FunCoup" id="C4QZE6">
    <property type="interactions" value="17"/>
</dbReference>
<feature type="region of interest" description="Disordered" evidence="1">
    <location>
        <begin position="46"/>
        <end position="68"/>
    </location>
</feature>
<dbReference type="STRING" id="644223.C4QZE6"/>
<keyword evidence="4" id="KW-1185">Reference proteome</keyword>
<evidence type="ECO:0000256" key="1">
    <source>
        <dbReference type="SAM" id="MobiDB-lite"/>
    </source>
</evidence>
<dbReference type="AlphaFoldDB" id="C4QZE6"/>
<dbReference type="PANTHER" id="PTHR47417:SF1">
    <property type="entry name" value="SMR DOMAIN-CONTAINING PROTEIN YPL199C"/>
    <property type="match status" value="1"/>
</dbReference>
<protein>
    <recommendedName>
        <fullName evidence="2">Smr domain-containing protein</fullName>
    </recommendedName>
</protein>
<dbReference type="GeneID" id="8198140"/>
<evidence type="ECO:0000313" key="3">
    <source>
        <dbReference type="EMBL" id="CAY68620.1"/>
    </source>
</evidence>
<dbReference type="SMART" id="SM01162">
    <property type="entry name" value="DUF1771"/>
    <property type="match status" value="1"/>
</dbReference>
<dbReference type="Pfam" id="PF08590">
    <property type="entry name" value="DUF1771"/>
    <property type="match status" value="1"/>
</dbReference>
<dbReference type="Gene3D" id="3.30.1370.110">
    <property type="match status" value="1"/>
</dbReference>
<feature type="domain" description="Smr" evidence="2">
    <location>
        <begin position="106"/>
        <end position="182"/>
    </location>
</feature>
<dbReference type="PROSITE" id="PS50828">
    <property type="entry name" value="SMR"/>
    <property type="match status" value="1"/>
</dbReference>
<dbReference type="OrthoDB" id="3231855at2759"/>